<dbReference type="InterPro" id="IPR001190">
    <property type="entry name" value="SRCR"/>
</dbReference>
<keyword evidence="10" id="KW-1185">Reference proteome</keyword>
<dbReference type="Bgee" id="ENSELUG00000009633">
    <property type="expression patterns" value="Expressed in testis and 9 other cell types or tissues"/>
</dbReference>
<evidence type="ECO:0000256" key="7">
    <source>
        <dbReference type="PROSITE-ProRule" id="PRU00196"/>
    </source>
</evidence>
<dbReference type="InterPro" id="IPR036772">
    <property type="entry name" value="SRCR-like_dom_sf"/>
</dbReference>
<feature type="disulfide bond" evidence="7">
    <location>
        <begin position="93"/>
        <end position="103"/>
    </location>
</feature>
<evidence type="ECO:0000259" key="8">
    <source>
        <dbReference type="PROSITE" id="PS50287"/>
    </source>
</evidence>
<dbReference type="PROSITE" id="PS50287">
    <property type="entry name" value="SRCR_2"/>
    <property type="match status" value="3"/>
</dbReference>
<reference evidence="9" key="3">
    <citation type="submission" date="2025-08" db="UniProtKB">
        <authorList>
            <consortium name="Ensembl"/>
        </authorList>
    </citation>
    <scope>IDENTIFICATION</scope>
</reference>
<sequence>RLVNGTSSCSGKLEVFEEGVWTKSVRLVAGAGFCSGRLEVKSSQTWVSVCESDFDQQDAEVVCRELGCGAHVDLQGGLNGEGEGQTWDKEFQCKGKETRLLDCDTSERKNRTCLPGHSVGITCLEPDNVRLVGEASRCAGGVELYYQEEWRIVGVLRLYNYMKNAATVVCRQLGCGSSVSVIPGNTIRGTVLYCKGSEAGLRECYPGGSFLLTFIGSNRTQTQTQPAVNHSTVFLFPAADDSHQGNYRCVYNNYVFSHNFSSESQLLFLTITGN</sequence>
<dbReference type="GeneTree" id="ENSGT00940000163299"/>
<dbReference type="InterPro" id="IPR036179">
    <property type="entry name" value="Ig-like_dom_sf"/>
</dbReference>
<feature type="domain" description="SRCR" evidence="8">
    <location>
        <begin position="1"/>
        <end position="21"/>
    </location>
</feature>
<evidence type="ECO:0000256" key="2">
    <source>
        <dbReference type="ARBA" id="ARBA00022525"/>
    </source>
</evidence>
<evidence type="ECO:0000313" key="9">
    <source>
        <dbReference type="Ensembl" id="ENSELUP00000048911.2"/>
    </source>
</evidence>
<dbReference type="SMART" id="SM00202">
    <property type="entry name" value="SR"/>
    <property type="match status" value="2"/>
</dbReference>
<keyword evidence="2" id="KW-0964">Secreted</keyword>
<accession>A0A6Q2X731</accession>
<dbReference type="PANTHER" id="PTHR48071">
    <property type="entry name" value="SRCR DOMAIN-CONTAINING PROTEIN"/>
    <property type="match status" value="1"/>
</dbReference>
<keyword evidence="6" id="KW-0325">Glycoprotein</keyword>
<dbReference type="Gene3D" id="3.10.250.10">
    <property type="entry name" value="SRCR-like domain"/>
    <property type="match status" value="2"/>
</dbReference>
<name>A0A6Q2X731_ESOLU</name>
<reference evidence="9" key="2">
    <citation type="submission" date="2020-02" db="EMBL/GenBank/DDBJ databases">
        <title>Esox lucius (northern pike) genome, fEsoLuc1, primary haplotype.</title>
        <authorList>
            <person name="Myers G."/>
            <person name="Karagic N."/>
            <person name="Meyer A."/>
            <person name="Pippel M."/>
            <person name="Reichard M."/>
            <person name="Winkler S."/>
            <person name="Tracey A."/>
            <person name="Sims Y."/>
            <person name="Howe K."/>
            <person name="Rhie A."/>
            <person name="Formenti G."/>
            <person name="Durbin R."/>
            <person name="Fedrigo O."/>
            <person name="Jarvis E.D."/>
        </authorList>
    </citation>
    <scope>NUCLEOTIDE SEQUENCE [LARGE SCALE GENOMIC DNA]</scope>
</reference>
<dbReference type="SUPFAM" id="SSF56487">
    <property type="entry name" value="SRCR-like"/>
    <property type="match status" value="2"/>
</dbReference>
<organism evidence="9 10">
    <name type="scientific">Esox lucius</name>
    <name type="common">Northern pike</name>
    <dbReference type="NCBI Taxonomy" id="8010"/>
    <lineage>
        <taxon>Eukaryota</taxon>
        <taxon>Metazoa</taxon>
        <taxon>Chordata</taxon>
        <taxon>Craniata</taxon>
        <taxon>Vertebrata</taxon>
        <taxon>Euteleostomi</taxon>
        <taxon>Actinopterygii</taxon>
        <taxon>Neopterygii</taxon>
        <taxon>Teleostei</taxon>
        <taxon>Protacanthopterygii</taxon>
        <taxon>Esociformes</taxon>
        <taxon>Esocidae</taxon>
        <taxon>Esox</taxon>
    </lineage>
</organism>
<feature type="disulfide bond" evidence="7">
    <location>
        <begin position="194"/>
        <end position="204"/>
    </location>
</feature>
<reference evidence="10" key="1">
    <citation type="journal article" date="2014" name="PLoS ONE">
        <title>The genome and linkage map of the northern pike (Esox lucius): conserved synteny revealed between the salmonid sister group and the Neoteleostei.</title>
        <authorList>
            <person name="Rondeau E.B."/>
            <person name="Minkley D.R."/>
            <person name="Leong J.S."/>
            <person name="Messmer A.M."/>
            <person name="Jantzen J.R."/>
            <person name="von Schalburg K.R."/>
            <person name="Lemon C."/>
            <person name="Bird N.H."/>
            <person name="Koop B.F."/>
        </authorList>
    </citation>
    <scope>NUCLEOTIDE SEQUENCE</scope>
</reference>
<proteinExistence type="predicted"/>
<evidence type="ECO:0000256" key="1">
    <source>
        <dbReference type="ARBA" id="ARBA00004613"/>
    </source>
</evidence>
<comment type="caution">
    <text evidence="7">Lacks conserved residue(s) required for the propagation of feature annotation.</text>
</comment>
<comment type="subcellular location">
    <subcellularLocation>
        <location evidence="1">Secreted</location>
    </subcellularLocation>
</comment>
<keyword evidence="5 7" id="KW-1015">Disulfide bond</keyword>
<dbReference type="Proteomes" id="UP000265140">
    <property type="component" value="Chromosome 9"/>
</dbReference>
<dbReference type="FunFam" id="3.10.250.10:FF:000004">
    <property type="entry name" value="Scavenger receptor cysteine-rich type 1 protein M130"/>
    <property type="match status" value="1"/>
</dbReference>
<evidence type="ECO:0000256" key="4">
    <source>
        <dbReference type="ARBA" id="ARBA00022737"/>
    </source>
</evidence>
<protein>
    <recommendedName>
        <fullName evidence="8">SRCR domain-containing protein</fullName>
    </recommendedName>
</protein>
<evidence type="ECO:0000256" key="3">
    <source>
        <dbReference type="ARBA" id="ARBA00022729"/>
    </source>
</evidence>
<dbReference type="PRINTS" id="PR00258">
    <property type="entry name" value="SPERACTRCPTR"/>
</dbReference>
<evidence type="ECO:0000256" key="6">
    <source>
        <dbReference type="ARBA" id="ARBA00023180"/>
    </source>
</evidence>
<evidence type="ECO:0000313" key="10">
    <source>
        <dbReference type="Proteomes" id="UP000265140"/>
    </source>
</evidence>
<dbReference type="SUPFAM" id="SSF48726">
    <property type="entry name" value="Immunoglobulin"/>
    <property type="match status" value="1"/>
</dbReference>
<dbReference type="InParanoid" id="A0A6Q2X731"/>
<feature type="domain" description="SRCR" evidence="8">
    <location>
        <begin position="25"/>
        <end position="124"/>
    </location>
</feature>
<dbReference type="GO" id="GO:0031638">
    <property type="term" value="P:zymogen activation"/>
    <property type="evidence" value="ECO:0007669"/>
    <property type="project" value="TreeGrafter"/>
</dbReference>
<reference evidence="9" key="4">
    <citation type="submission" date="2025-09" db="UniProtKB">
        <authorList>
            <consortium name="Ensembl"/>
        </authorList>
    </citation>
    <scope>IDENTIFICATION</scope>
</reference>
<dbReference type="GO" id="GO:0004252">
    <property type="term" value="F:serine-type endopeptidase activity"/>
    <property type="evidence" value="ECO:0007669"/>
    <property type="project" value="TreeGrafter"/>
</dbReference>
<dbReference type="GO" id="GO:0005886">
    <property type="term" value="C:plasma membrane"/>
    <property type="evidence" value="ECO:0007669"/>
    <property type="project" value="TreeGrafter"/>
</dbReference>
<keyword evidence="3" id="KW-0732">Signal</keyword>
<evidence type="ECO:0000256" key="5">
    <source>
        <dbReference type="ARBA" id="ARBA00023157"/>
    </source>
</evidence>
<dbReference type="PANTHER" id="PTHR48071:SF15">
    <property type="entry name" value="SRCR DOMAIN-CONTAINING PROTEIN"/>
    <property type="match status" value="1"/>
</dbReference>
<dbReference type="AlphaFoldDB" id="A0A6Q2X731"/>
<dbReference type="Pfam" id="PF00530">
    <property type="entry name" value="SRCR"/>
    <property type="match status" value="2"/>
</dbReference>
<feature type="domain" description="SRCR" evidence="8">
    <location>
        <begin position="129"/>
        <end position="204"/>
    </location>
</feature>
<dbReference type="Ensembl" id="ENSELUT00000077969.2">
    <property type="protein sequence ID" value="ENSELUP00000048911.2"/>
    <property type="gene ID" value="ENSELUG00000045213.1"/>
</dbReference>
<keyword evidence="4" id="KW-0677">Repeat</keyword>